<dbReference type="Proteomes" id="UP001465153">
    <property type="component" value="Unassembled WGS sequence"/>
</dbReference>
<dbReference type="EMBL" id="BAABWN010000002">
    <property type="protein sequence ID" value="GAA6166880.1"/>
    <property type="molecule type" value="Genomic_DNA"/>
</dbReference>
<sequence>MASKEKDTQGTDKNPNLPSSQRREQQTGELTETTDKPLGNAVLEQGGLGEDKLDEGKDDSPSLMAAYSKMLIPEQFDTILNQIEKNIQDSQAVITNTLADTRKMVAQAKEMLQAPTDAGTQQSTSSAQVAGNQFLDAVQKSQQQIANTLASQTQHEQTVLSESSGHTDSAQETEIHSQAQFAHQQIAEAEKNITNTIMGVNSSLQGQFASQNESISRKQQVLQNLLANTQVGQPEVPQNTQQSPGVNPHGEHGGDSQT</sequence>
<evidence type="ECO:0000313" key="3">
    <source>
        <dbReference type="Proteomes" id="UP001465153"/>
    </source>
</evidence>
<proteinExistence type="predicted"/>
<comment type="caution">
    <text evidence="2">The sequence shown here is derived from an EMBL/GenBank/DDBJ whole genome shotgun (WGS) entry which is preliminary data.</text>
</comment>
<feature type="region of interest" description="Disordered" evidence="1">
    <location>
        <begin position="146"/>
        <end position="181"/>
    </location>
</feature>
<protein>
    <submittedName>
        <fullName evidence="2">Uncharacterized protein</fullName>
    </submittedName>
</protein>
<feature type="compositionally biased region" description="Polar residues" evidence="1">
    <location>
        <begin position="226"/>
        <end position="245"/>
    </location>
</feature>
<feature type="compositionally biased region" description="Basic and acidic residues" evidence="1">
    <location>
        <begin position="249"/>
        <end position="258"/>
    </location>
</feature>
<feature type="region of interest" description="Disordered" evidence="1">
    <location>
        <begin position="1"/>
        <end position="61"/>
    </location>
</feature>
<evidence type="ECO:0000313" key="2">
    <source>
        <dbReference type="EMBL" id="GAA6166880.1"/>
    </source>
</evidence>
<evidence type="ECO:0000256" key="1">
    <source>
        <dbReference type="SAM" id="MobiDB-lite"/>
    </source>
</evidence>
<feature type="compositionally biased region" description="Basic and acidic residues" evidence="1">
    <location>
        <begin position="49"/>
        <end position="60"/>
    </location>
</feature>
<name>A0ABQ0A5G3_9GAMM</name>
<organism evidence="2 3">
    <name type="scientific">Sessilibacter corallicola</name>
    <dbReference type="NCBI Taxonomy" id="2904075"/>
    <lineage>
        <taxon>Bacteria</taxon>
        <taxon>Pseudomonadati</taxon>
        <taxon>Pseudomonadota</taxon>
        <taxon>Gammaproteobacteria</taxon>
        <taxon>Cellvibrionales</taxon>
        <taxon>Cellvibrionaceae</taxon>
        <taxon>Sessilibacter</taxon>
    </lineage>
</organism>
<gene>
    <name evidence="2" type="ORF">NBRC116591_06900</name>
</gene>
<feature type="compositionally biased region" description="Basic and acidic residues" evidence="1">
    <location>
        <begin position="1"/>
        <end position="10"/>
    </location>
</feature>
<feature type="compositionally biased region" description="Polar residues" evidence="1">
    <location>
        <begin position="11"/>
        <end position="20"/>
    </location>
</feature>
<dbReference type="RefSeq" id="WP_353301696.1">
    <property type="nucleotide sequence ID" value="NZ_BAABWN010000002.1"/>
</dbReference>
<accession>A0ABQ0A5G3</accession>
<reference evidence="2 3" key="1">
    <citation type="submission" date="2024-04" db="EMBL/GenBank/DDBJ databases">
        <title>Draft genome sequence of Sessilibacter corallicola NBRC 116591.</title>
        <authorList>
            <person name="Miyakawa T."/>
            <person name="Kusuya Y."/>
            <person name="Miura T."/>
        </authorList>
    </citation>
    <scope>NUCLEOTIDE SEQUENCE [LARGE SCALE GENOMIC DNA]</scope>
    <source>
        <strain evidence="2 3">KU-00831-HH</strain>
    </source>
</reference>
<keyword evidence="3" id="KW-1185">Reference proteome</keyword>
<feature type="region of interest" description="Disordered" evidence="1">
    <location>
        <begin position="226"/>
        <end position="258"/>
    </location>
</feature>